<evidence type="ECO:0000313" key="8">
    <source>
        <dbReference type="Proteomes" id="UP000800036"/>
    </source>
</evidence>
<dbReference type="InterPro" id="IPR006094">
    <property type="entry name" value="Oxid_FAD_bind_N"/>
</dbReference>
<evidence type="ECO:0000256" key="3">
    <source>
        <dbReference type="ARBA" id="ARBA00022827"/>
    </source>
</evidence>
<keyword evidence="4" id="KW-0560">Oxidoreductase</keyword>
<dbReference type="GO" id="GO:0071949">
    <property type="term" value="F:FAD binding"/>
    <property type="evidence" value="ECO:0007669"/>
    <property type="project" value="InterPro"/>
</dbReference>
<sequence length="449" mass="49078">EECRYTPEDDEWPSDAEWAFFNETLGGVLLKPQPLAISCYAGPSYDTARCASLQTNWRSMAQHNPNSVCTQGGFPVYVVNAMTVRHVQMAVNFARNKNLRLVIKNSGHNYNGNNIGGNALSVWVYNLKGLTYYDNYQASDYTGRAVALAGGTTATEVNAASRTYSMTILNAGGPDVTIPGGYFQGAGHSTYANFYGLAADHVLQISAVTADGIFVVADARANSDLFWAFRGGGGGTLTGNFGVLTSIVVRTFPVTPVASSSISWSTISQPGTPGVSNESFWAGIREYLSFSTSLCDNKGFGYNFLRHTSSSGANGLTFTSSLSLPNRTAAELRAFIRSFLERLNDVRIPISTTAMLTLDFPNMPSSPQISRRALGDTVGNTLIASRLFQRSNYASASSIRAAHRNPFHRQRRRLRRPRPSHESHARQHRKPRQCNHTRFPNSNHAYASV</sequence>
<evidence type="ECO:0000259" key="6">
    <source>
        <dbReference type="PROSITE" id="PS51387"/>
    </source>
</evidence>
<evidence type="ECO:0000256" key="2">
    <source>
        <dbReference type="ARBA" id="ARBA00022630"/>
    </source>
</evidence>
<dbReference type="PANTHER" id="PTHR42973">
    <property type="entry name" value="BINDING OXIDOREDUCTASE, PUTATIVE (AFU_ORTHOLOGUE AFUA_1G17690)-RELATED"/>
    <property type="match status" value="1"/>
</dbReference>
<dbReference type="Gene3D" id="3.30.465.10">
    <property type="match status" value="1"/>
</dbReference>
<accession>A0A6A5VJE2</accession>
<keyword evidence="8" id="KW-1185">Reference proteome</keyword>
<dbReference type="SUPFAM" id="SSF56176">
    <property type="entry name" value="FAD-binding/transporter-associated domain-like"/>
    <property type="match status" value="1"/>
</dbReference>
<proteinExistence type="inferred from homology"/>
<dbReference type="InterPro" id="IPR016166">
    <property type="entry name" value="FAD-bd_PCMH"/>
</dbReference>
<dbReference type="AlphaFoldDB" id="A0A6A5VJE2"/>
<dbReference type="InterPro" id="IPR036318">
    <property type="entry name" value="FAD-bd_PCMH-like_sf"/>
</dbReference>
<organism evidence="7 8">
    <name type="scientific">Bimuria novae-zelandiae CBS 107.79</name>
    <dbReference type="NCBI Taxonomy" id="1447943"/>
    <lineage>
        <taxon>Eukaryota</taxon>
        <taxon>Fungi</taxon>
        <taxon>Dikarya</taxon>
        <taxon>Ascomycota</taxon>
        <taxon>Pezizomycotina</taxon>
        <taxon>Dothideomycetes</taxon>
        <taxon>Pleosporomycetidae</taxon>
        <taxon>Pleosporales</taxon>
        <taxon>Massarineae</taxon>
        <taxon>Didymosphaeriaceae</taxon>
        <taxon>Bimuria</taxon>
    </lineage>
</organism>
<name>A0A6A5VJE2_9PLEO</name>
<gene>
    <name evidence="7" type="ORF">BU23DRAFT_455569</name>
</gene>
<dbReference type="Proteomes" id="UP000800036">
    <property type="component" value="Unassembled WGS sequence"/>
</dbReference>
<feature type="non-terminal residue" evidence="7">
    <location>
        <position position="1"/>
    </location>
</feature>
<feature type="domain" description="FAD-binding PCMH-type" evidence="6">
    <location>
        <begin position="71"/>
        <end position="254"/>
    </location>
</feature>
<evidence type="ECO:0000256" key="4">
    <source>
        <dbReference type="ARBA" id="ARBA00023002"/>
    </source>
</evidence>
<dbReference type="Pfam" id="PF01565">
    <property type="entry name" value="FAD_binding_4"/>
    <property type="match status" value="1"/>
</dbReference>
<dbReference type="GO" id="GO:0016491">
    <property type="term" value="F:oxidoreductase activity"/>
    <property type="evidence" value="ECO:0007669"/>
    <property type="project" value="UniProtKB-KW"/>
</dbReference>
<feature type="compositionally biased region" description="Basic residues" evidence="5">
    <location>
        <begin position="426"/>
        <end position="435"/>
    </location>
</feature>
<feature type="compositionally biased region" description="Polar residues" evidence="5">
    <location>
        <begin position="436"/>
        <end position="449"/>
    </location>
</feature>
<keyword evidence="2" id="KW-0285">Flavoprotein</keyword>
<evidence type="ECO:0000256" key="1">
    <source>
        <dbReference type="ARBA" id="ARBA00005466"/>
    </source>
</evidence>
<comment type="similarity">
    <text evidence="1">Belongs to the oxygen-dependent FAD-linked oxidoreductase family.</text>
</comment>
<dbReference type="PANTHER" id="PTHR42973:SF25">
    <property type="entry name" value="PHOSPHOMEVALONATE KINASE"/>
    <property type="match status" value="1"/>
</dbReference>
<reference evidence="7" key="1">
    <citation type="journal article" date="2020" name="Stud. Mycol.">
        <title>101 Dothideomycetes genomes: a test case for predicting lifestyles and emergence of pathogens.</title>
        <authorList>
            <person name="Haridas S."/>
            <person name="Albert R."/>
            <person name="Binder M."/>
            <person name="Bloem J."/>
            <person name="Labutti K."/>
            <person name="Salamov A."/>
            <person name="Andreopoulos B."/>
            <person name="Baker S."/>
            <person name="Barry K."/>
            <person name="Bills G."/>
            <person name="Bluhm B."/>
            <person name="Cannon C."/>
            <person name="Castanera R."/>
            <person name="Culley D."/>
            <person name="Daum C."/>
            <person name="Ezra D."/>
            <person name="Gonzalez J."/>
            <person name="Henrissat B."/>
            <person name="Kuo A."/>
            <person name="Liang C."/>
            <person name="Lipzen A."/>
            <person name="Lutzoni F."/>
            <person name="Magnuson J."/>
            <person name="Mondo S."/>
            <person name="Nolan M."/>
            <person name="Ohm R."/>
            <person name="Pangilinan J."/>
            <person name="Park H.-J."/>
            <person name="Ramirez L."/>
            <person name="Alfaro M."/>
            <person name="Sun H."/>
            <person name="Tritt A."/>
            <person name="Yoshinaga Y."/>
            <person name="Zwiers L.-H."/>
            <person name="Turgeon B."/>
            <person name="Goodwin S."/>
            <person name="Spatafora J."/>
            <person name="Crous P."/>
            <person name="Grigoriev I."/>
        </authorList>
    </citation>
    <scope>NUCLEOTIDE SEQUENCE</scope>
    <source>
        <strain evidence="7">CBS 107.79</strain>
    </source>
</reference>
<dbReference type="EMBL" id="ML976666">
    <property type="protein sequence ID" value="KAF1976539.1"/>
    <property type="molecule type" value="Genomic_DNA"/>
</dbReference>
<feature type="region of interest" description="Disordered" evidence="5">
    <location>
        <begin position="395"/>
        <end position="449"/>
    </location>
</feature>
<protein>
    <submittedName>
        <fullName evidence="7">FAD-binding domain-containing protein</fullName>
    </submittedName>
</protein>
<feature type="compositionally biased region" description="Basic residues" evidence="5">
    <location>
        <begin position="401"/>
        <end position="418"/>
    </location>
</feature>
<dbReference type="InterPro" id="IPR050416">
    <property type="entry name" value="FAD-linked_Oxidoreductase"/>
</dbReference>
<dbReference type="InterPro" id="IPR016169">
    <property type="entry name" value="FAD-bd_PCMH_sub2"/>
</dbReference>
<evidence type="ECO:0000313" key="7">
    <source>
        <dbReference type="EMBL" id="KAF1976539.1"/>
    </source>
</evidence>
<keyword evidence="3" id="KW-0274">FAD</keyword>
<evidence type="ECO:0000256" key="5">
    <source>
        <dbReference type="SAM" id="MobiDB-lite"/>
    </source>
</evidence>
<dbReference type="OrthoDB" id="415825at2759"/>
<dbReference type="PROSITE" id="PS51387">
    <property type="entry name" value="FAD_PCMH"/>
    <property type="match status" value="1"/>
</dbReference>